<keyword evidence="2 4" id="KW-0238">DNA-binding</keyword>
<evidence type="ECO:0000256" key="1">
    <source>
        <dbReference type="ARBA" id="ARBA00023015"/>
    </source>
</evidence>
<evidence type="ECO:0000256" key="3">
    <source>
        <dbReference type="ARBA" id="ARBA00023163"/>
    </source>
</evidence>
<keyword evidence="3" id="KW-0804">Transcription</keyword>
<feature type="DNA-binding region" description="H-T-H motif" evidence="4">
    <location>
        <begin position="33"/>
        <end position="52"/>
    </location>
</feature>
<organism evidence="6 7">
    <name type="scientific">Kordiimonas sediminis</name>
    <dbReference type="NCBI Taxonomy" id="1735581"/>
    <lineage>
        <taxon>Bacteria</taxon>
        <taxon>Pseudomonadati</taxon>
        <taxon>Pseudomonadota</taxon>
        <taxon>Alphaproteobacteria</taxon>
        <taxon>Kordiimonadales</taxon>
        <taxon>Kordiimonadaceae</taxon>
        <taxon>Kordiimonas</taxon>
    </lineage>
</organism>
<dbReference type="InterPro" id="IPR050109">
    <property type="entry name" value="HTH-type_TetR-like_transc_reg"/>
</dbReference>
<accession>A0A919E544</accession>
<dbReference type="GO" id="GO:0003700">
    <property type="term" value="F:DNA-binding transcription factor activity"/>
    <property type="evidence" value="ECO:0007669"/>
    <property type="project" value="TreeGrafter"/>
</dbReference>
<evidence type="ECO:0000256" key="2">
    <source>
        <dbReference type="ARBA" id="ARBA00023125"/>
    </source>
</evidence>
<dbReference type="RefSeq" id="WP_191250078.1">
    <property type="nucleotide sequence ID" value="NZ_BNCI01000001.1"/>
</dbReference>
<reference evidence="6" key="1">
    <citation type="journal article" date="2014" name="Int. J. Syst. Evol. Microbiol.">
        <title>Complete genome sequence of Corynebacterium casei LMG S-19264T (=DSM 44701T), isolated from a smear-ripened cheese.</title>
        <authorList>
            <consortium name="US DOE Joint Genome Institute (JGI-PGF)"/>
            <person name="Walter F."/>
            <person name="Albersmeier A."/>
            <person name="Kalinowski J."/>
            <person name="Ruckert C."/>
        </authorList>
    </citation>
    <scope>NUCLEOTIDE SEQUENCE</scope>
    <source>
        <strain evidence="6">KCTC 42590</strain>
    </source>
</reference>
<dbReference type="Gene3D" id="1.10.357.10">
    <property type="entry name" value="Tetracycline Repressor, domain 2"/>
    <property type="match status" value="1"/>
</dbReference>
<reference evidence="6" key="2">
    <citation type="submission" date="2020-09" db="EMBL/GenBank/DDBJ databases">
        <authorList>
            <person name="Sun Q."/>
            <person name="Kim S."/>
        </authorList>
    </citation>
    <scope>NUCLEOTIDE SEQUENCE</scope>
    <source>
        <strain evidence="6">KCTC 42590</strain>
    </source>
</reference>
<dbReference type="SUPFAM" id="SSF46689">
    <property type="entry name" value="Homeodomain-like"/>
    <property type="match status" value="1"/>
</dbReference>
<dbReference type="EMBL" id="BNCI01000001">
    <property type="protein sequence ID" value="GHF14825.1"/>
    <property type="molecule type" value="Genomic_DNA"/>
</dbReference>
<dbReference type="PANTHER" id="PTHR30055:SF234">
    <property type="entry name" value="HTH-TYPE TRANSCRIPTIONAL REGULATOR BETI"/>
    <property type="match status" value="1"/>
</dbReference>
<sequence>MTGLRARQKAERKQKIEQAAKALVEEKGFTLTTIEEVAAKALVSPATVYNYYGNKGELLLALVAKGEEGTKARLSDVETRAGNEAPEVLLADIICSNMRDTLAYLSREVWGHVVAYVATTPDPQVGPRYMDAIADDLANALACALTIYMKRGILKELDADRFAYMMTRLERNHFLGFIYQKSLTEEDLYQGVREEIAFLIEAIKP</sequence>
<dbReference type="PROSITE" id="PS50977">
    <property type="entry name" value="HTH_TETR_2"/>
    <property type="match status" value="1"/>
</dbReference>
<dbReference type="InterPro" id="IPR001647">
    <property type="entry name" value="HTH_TetR"/>
</dbReference>
<evidence type="ECO:0000256" key="4">
    <source>
        <dbReference type="PROSITE-ProRule" id="PRU00335"/>
    </source>
</evidence>
<dbReference type="Pfam" id="PF00440">
    <property type="entry name" value="TetR_N"/>
    <property type="match status" value="1"/>
</dbReference>
<proteinExistence type="predicted"/>
<dbReference type="Proteomes" id="UP000630923">
    <property type="component" value="Unassembled WGS sequence"/>
</dbReference>
<dbReference type="PRINTS" id="PR00455">
    <property type="entry name" value="HTHTETR"/>
</dbReference>
<dbReference type="GO" id="GO:0000976">
    <property type="term" value="F:transcription cis-regulatory region binding"/>
    <property type="evidence" value="ECO:0007669"/>
    <property type="project" value="TreeGrafter"/>
</dbReference>
<evidence type="ECO:0000313" key="6">
    <source>
        <dbReference type="EMBL" id="GHF14825.1"/>
    </source>
</evidence>
<protein>
    <submittedName>
        <fullName evidence="6">TetR family transcriptional regulator</fullName>
    </submittedName>
</protein>
<evidence type="ECO:0000313" key="7">
    <source>
        <dbReference type="Proteomes" id="UP000630923"/>
    </source>
</evidence>
<dbReference type="PANTHER" id="PTHR30055">
    <property type="entry name" value="HTH-TYPE TRANSCRIPTIONAL REGULATOR RUTR"/>
    <property type="match status" value="1"/>
</dbReference>
<name>A0A919E544_9PROT</name>
<keyword evidence="7" id="KW-1185">Reference proteome</keyword>
<comment type="caution">
    <text evidence="6">The sequence shown here is derived from an EMBL/GenBank/DDBJ whole genome shotgun (WGS) entry which is preliminary data.</text>
</comment>
<gene>
    <name evidence="6" type="ORF">GCM10017044_06170</name>
</gene>
<dbReference type="AlphaFoldDB" id="A0A919E544"/>
<keyword evidence="1" id="KW-0805">Transcription regulation</keyword>
<feature type="domain" description="HTH tetR-type" evidence="5">
    <location>
        <begin position="10"/>
        <end position="70"/>
    </location>
</feature>
<dbReference type="InterPro" id="IPR009057">
    <property type="entry name" value="Homeodomain-like_sf"/>
</dbReference>
<evidence type="ECO:0000259" key="5">
    <source>
        <dbReference type="PROSITE" id="PS50977"/>
    </source>
</evidence>